<name>A0A6G7J2B4_9FLAO</name>
<reference evidence="2 3" key="1">
    <citation type="submission" date="2020-02" db="EMBL/GenBank/DDBJ databases">
        <title>Complete genome of Muricauda sp. 501str8.</title>
        <authorList>
            <person name="Dong B."/>
            <person name="Zhu S."/>
            <person name="Yang J."/>
            <person name="Chen J."/>
        </authorList>
    </citation>
    <scope>NUCLEOTIDE SEQUENCE [LARGE SCALE GENOMIC DNA]</scope>
    <source>
        <strain evidence="2 3">501str8</strain>
    </source>
</reference>
<dbReference type="KEGG" id="mut:GVT53_07890"/>
<feature type="compositionally biased region" description="Basic and acidic residues" evidence="1">
    <location>
        <begin position="1"/>
        <end position="11"/>
    </location>
</feature>
<keyword evidence="3" id="KW-1185">Reference proteome</keyword>
<dbReference type="RefSeq" id="WP_166248135.1">
    <property type="nucleotide sequence ID" value="NZ_CP049616.1"/>
</dbReference>
<evidence type="ECO:0000256" key="1">
    <source>
        <dbReference type="SAM" id="MobiDB-lite"/>
    </source>
</evidence>
<accession>A0A6G7J2B4</accession>
<feature type="region of interest" description="Disordered" evidence="1">
    <location>
        <begin position="1"/>
        <end position="27"/>
    </location>
</feature>
<sequence>MRNGEGQEKSCPHCGNANAQSATQTPQTLTPAQLELLEYADALDGPDVVKSLKLLHDVVVYHSYEPIDEEEKNALFHLKGLWECIEQIIGEQVQS</sequence>
<gene>
    <name evidence="2" type="ORF">GVT53_07890</name>
</gene>
<protein>
    <submittedName>
        <fullName evidence="2">Uncharacterized protein</fullName>
    </submittedName>
</protein>
<evidence type="ECO:0000313" key="3">
    <source>
        <dbReference type="Proteomes" id="UP000502928"/>
    </source>
</evidence>
<dbReference type="EMBL" id="CP049616">
    <property type="protein sequence ID" value="QII44602.1"/>
    <property type="molecule type" value="Genomic_DNA"/>
</dbReference>
<dbReference type="Proteomes" id="UP000502928">
    <property type="component" value="Chromosome"/>
</dbReference>
<dbReference type="AlphaFoldDB" id="A0A6G7J2B4"/>
<evidence type="ECO:0000313" key="2">
    <source>
        <dbReference type="EMBL" id="QII44602.1"/>
    </source>
</evidence>
<organism evidence="2 3">
    <name type="scientific">Flagellimonas oceani</name>
    <dbReference type="NCBI Taxonomy" id="2698672"/>
    <lineage>
        <taxon>Bacteria</taxon>
        <taxon>Pseudomonadati</taxon>
        <taxon>Bacteroidota</taxon>
        <taxon>Flavobacteriia</taxon>
        <taxon>Flavobacteriales</taxon>
        <taxon>Flavobacteriaceae</taxon>
        <taxon>Flagellimonas</taxon>
    </lineage>
</organism>
<proteinExistence type="predicted"/>